<dbReference type="Pfam" id="PF04448">
    <property type="entry name" value="DUF551"/>
    <property type="match status" value="1"/>
</dbReference>
<dbReference type="AlphaFoldDB" id="A0A644ZLB6"/>
<protein>
    <recommendedName>
        <fullName evidence="1">DUF551 domain-containing protein</fullName>
    </recommendedName>
</protein>
<sequence>MRLIDADWVLAALGVFNDRKHGDAHFFNGIASAEEIVEHAPTIATRDWTPCAEGVPTFEDEYAVTIRVDVVNTNIDRRTTRKWVNDCHGNGHWFGGSIFETVLAWQPLPEPYNPDHIRDTTKKVED</sequence>
<name>A0A644ZLB6_9ZZZZ</name>
<dbReference type="EMBL" id="VSSQ01009453">
    <property type="protein sequence ID" value="MPM41682.1"/>
    <property type="molecule type" value="Genomic_DNA"/>
</dbReference>
<proteinExistence type="predicted"/>
<feature type="domain" description="DUF551" evidence="1">
    <location>
        <begin position="48"/>
        <end position="111"/>
    </location>
</feature>
<organism evidence="2">
    <name type="scientific">bioreactor metagenome</name>
    <dbReference type="NCBI Taxonomy" id="1076179"/>
    <lineage>
        <taxon>unclassified sequences</taxon>
        <taxon>metagenomes</taxon>
        <taxon>ecological metagenomes</taxon>
    </lineage>
</organism>
<dbReference type="InterPro" id="IPR007539">
    <property type="entry name" value="DUF551"/>
</dbReference>
<comment type="caution">
    <text evidence="2">The sequence shown here is derived from an EMBL/GenBank/DDBJ whole genome shotgun (WGS) entry which is preliminary data.</text>
</comment>
<reference evidence="2" key="1">
    <citation type="submission" date="2019-08" db="EMBL/GenBank/DDBJ databases">
        <authorList>
            <person name="Kucharzyk K."/>
            <person name="Murdoch R.W."/>
            <person name="Higgins S."/>
            <person name="Loffler F."/>
        </authorList>
    </citation>
    <scope>NUCLEOTIDE SEQUENCE</scope>
</reference>
<evidence type="ECO:0000259" key="1">
    <source>
        <dbReference type="Pfam" id="PF04448"/>
    </source>
</evidence>
<gene>
    <name evidence="2" type="ORF">SDC9_88338</name>
</gene>
<accession>A0A644ZLB6</accession>
<evidence type="ECO:0000313" key="2">
    <source>
        <dbReference type="EMBL" id="MPM41682.1"/>
    </source>
</evidence>